<dbReference type="HOGENOM" id="CLU_2856939_0_0_2"/>
<dbReference type="STRING" id="414004.CENSYa_2015"/>
<reference evidence="1 2" key="1">
    <citation type="journal article" date="2006" name="Proc. Natl. Acad. Sci. U.S.A.">
        <title>Genomic analysis of the uncultivated marine crenarchaeote Cenarchaeum symbiosum.</title>
        <authorList>
            <person name="Hallam S.J."/>
            <person name="Konstantinidis K.T."/>
            <person name="Putnam N."/>
            <person name="Schleper C."/>
            <person name="Watanabe Y."/>
            <person name="Sugahara J."/>
            <person name="Preston C."/>
            <person name="de la Torre J."/>
            <person name="Richardson P.M."/>
            <person name="DeLong E.F."/>
        </authorList>
    </citation>
    <scope>NUCLEOTIDE SEQUENCE [LARGE SCALE GENOMIC DNA]</scope>
    <source>
        <strain evidence="2">A</strain>
    </source>
</reference>
<evidence type="ECO:0000313" key="1">
    <source>
        <dbReference type="EMBL" id="ABK78619.1"/>
    </source>
</evidence>
<keyword evidence="2" id="KW-1185">Reference proteome</keyword>
<name>A0RZ52_CENSY</name>
<accession>A0RZ52</accession>
<organism evidence="1 2">
    <name type="scientific">Cenarchaeum symbiosum (strain A)</name>
    <dbReference type="NCBI Taxonomy" id="414004"/>
    <lineage>
        <taxon>Archaea</taxon>
        <taxon>Nitrososphaerota</taxon>
        <taxon>Candidatus Cenarchaeales</taxon>
        <taxon>Candidatus Cenarchaeaceae</taxon>
        <taxon>Candidatus Cenarchaeum</taxon>
    </lineage>
</organism>
<dbReference type="Proteomes" id="UP000000758">
    <property type="component" value="Chromosome"/>
</dbReference>
<proteinExistence type="predicted"/>
<evidence type="ECO:0000313" key="2">
    <source>
        <dbReference type="Proteomes" id="UP000000758"/>
    </source>
</evidence>
<dbReference type="AlphaFoldDB" id="A0RZ52"/>
<gene>
    <name evidence="1" type="ordered locus">CENSYa_2015</name>
</gene>
<dbReference type="EMBL" id="DP000238">
    <property type="protein sequence ID" value="ABK78619.1"/>
    <property type="molecule type" value="Genomic_DNA"/>
</dbReference>
<protein>
    <submittedName>
        <fullName evidence="1">Uncharacterized protein</fullName>
    </submittedName>
</protein>
<dbReference type="KEGG" id="csy:CENSYa_2015"/>
<sequence length="64" mass="7719">MPFNTKEIYQKFMEEQIKKLTEAVVELPTGEDAEKTRSYRDRINEIRQDIYDSTSIYIRSIEKE</sequence>
<dbReference type="EnsemblBacteria" id="ABK78619">
    <property type="protein sequence ID" value="ABK78619"/>
    <property type="gene ID" value="CENSYa_2015"/>
</dbReference>